<evidence type="ECO:0000313" key="1">
    <source>
        <dbReference type="Proteomes" id="UP000095283"/>
    </source>
</evidence>
<reference evidence="2" key="1">
    <citation type="submission" date="2016-11" db="UniProtKB">
        <authorList>
            <consortium name="WormBaseParasite"/>
        </authorList>
    </citation>
    <scope>IDENTIFICATION</scope>
</reference>
<sequence>MNPPDIEMRKLTQEEWNDYDKCEKCPKCKIVFNSIDMKTTKVEDHDHWTGEYRGPLCGTCNLLKRKNAFIPVFFHNLKGYDSHLIIGDPDNSFSFMSASLDVLSKNLDDEQLSLSKKYYGDDEIFRMMRKKGIYLYEHMDSFAKYQEEKLPSKGNFNDTLNAKKCTTAEYLYATLVWNKVSCKNMEDYTRIYMINDVLLLADIFENFRNLSLDIYDLDPCWYYTSPGLAWDAMLKKTGVELEVIKDVEKYLMIEKGIRGGMVNAVKRYSKVNNKYLSDHNPDESSKYLMYFDANNLYGWAMKQKLPTGGFEFENEAIIDNLNDENCSIHNNCNDRYTNKRNKKQSCIKKYIECLNKSSKGCILEVDIEYPKKLHILHNDFPLCPENVKIDKQTVKKLCNTLFDKERYVIHYRNLVQALELGLKLNKVHRIITFQESAWLAPYIELNTNLRRKAKNYFEKDFFKLMNNAVFGKTMENVRERVDVRLITDEDKIVKLASKPNFKRCIMLNKELVAVEMEKTNIVLDKPIYVGFAILDLNSLIYEIETEDIYKDIEESAELKRQYDFSDYPKDHLLYSLEKKKVVGKFKDELNGKFMTELVALKPKQYAFKML</sequence>
<dbReference type="PANTHER" id="PTHR31511">
    <property type="entry name" value="PROTEIN CBG23764"/>
    <property type="match status" value="1"/>
</dbReference>
<dbReference type="WBParaSite" id="Hba_21121">
    <property type="protein sequence ID" value="Hba_21121"/>
    <property type="gene ID" value="Hba_21121"/>
</dbReference>
<proteinExistence type="predicted"/>
<dbReference type="InterPro" id="IPR004211">
    <property type="entry name" value="Endonuclease_7"/>
</dbReference>
<evidence type="ECO:0000313" key="2">
    <source>
        <dbReference type="WBParaSite" id="Hba_21121"/>
    </source>
</evidence>
<dbReference type="Gene3D" id="3.40.1800.10">
    <property type="entry name" value="His-Me finger endonucleases"/>
    <property type="match status" value="1"/>
</dbReference>
<dbReference type="InterPro" id="IPR043502">
    <property type="entry name" value="DNA/RNA_pol_sf"/>
</dbReference>
<accession>A0A1I7XUC7</accession>
<dbReference type="PANTHER" id="PTHR31511:SF12">
    <property type="entry name" value="RHO TERMINATION FACTOR N-TERMINAL DOMAIN-CONTAINING PROTEIN"/>
    <property type="match status" value="1"/>
</dbReference>
<dbReference type="SUPFAM" id="SSF54060">
    <property type="entry name" value="His-Me finger endonucleases"/>
    <property type="match status" value="1"/>
</dbReference>
<organism evidence="1 2">
    <name type="scientific">Heterorhabditis bacteriophora</name>
    <name type="common">Entomopathogenic nematode worm</name>
    <dbReference type="NCBI Taxonomy" id="37862"/>
    <lineage>
        <taxon>Eukaryota</taxon>
        <taxon>Metazoa</taxon>
        <taxon>Ecdysozoa</taxon>
        <taxon>Nematoda</taxon>
        <taxon>Chromadorea</taxon>
        <taxon>Rhabditida</taxon>
        <taxon>Rhabditina</taxon>
        <taxon>Rhabditomorpha</taxon>
        <taxon>Strongyloidea</taxon>
        <taxon>Heterorhabditidae</taxon>
        <taxon>Heterorhabditis</taxon>
    </lineage>
</organism>
<dbReference type="AlphaFoldDB" id="A0A1I7XUC7"/>
<dbReference type="InterPro" id="IPR044925">
    <property type="entry name" value="His-Me_finger_sf"/>
</dbReference>
<protein>
    <submittedName>
        <fullName evidence="2">DNA-directed DNA polymerase</fullName>
    </submittedName>
</protein>
<name>A0A1I7XUC7_HETBA</name>
<keyword evidence="1" id="KW-1185">Reference proteome</keyword>
<dbReference type="Proteomes" id="UP000095283">
    <property type="component" value="Unplaced"/>
</dbReference>
<dbReference type="Pfam" id="PF02945">
    <property type="entry name" value="Endonuclease_7"/>
    <property type="match status" value="1"/>
</dbReference>
<dbReference type="InterPro" id="IPR038563">
    <property type="entry name" value="Endonuclease_7_sf"/>
</dbReference>
<dbReference type="SUPFAM" id="SSF56672">
    <property type="entry name" value="DNA/RNA polymerases"/>
    <property type="match status" value="1"/>
</dbReference>